<dbReference type="InterPro" id="IPR029035">
    <property type="entry name" value="DHS-like_NAD/FAD-binding_dom"/>
</dbReference>
<dbReference type="Gene3D" id="3.40.50.1220">
    <property type="entry name" value="TPP-binding domain"/>
    <property type="match status" value="1"/>
</dbReference>
<feature type="domain" description="Novel STAND NTPase 3" evidence="1">
    <location>
        <begin position="371"/>
        <end position="513"/>
    </location>
</feature>
<dbReference type="STRING" id="1434107.MSBR3_1422"/>
<dbReference type="Pfam" id="PF13289">
    <property type="entry name" value="SIR2_2"/>
    <property type="match status" value="1"/>
</dbReference>
<proteinExistence type="predicted"/>
<dbReference type="PANTHER" id="PTHR24407:SF14">
    <property type="entry name" value="SIR2-LIKE DOMAIN-CONTAINING PROTEIN"/>
    <property type="match status" value="1"/>
</dbReference>
<keyword evidence="3" id="KW-1185">Reference proteome</keyword>
<evidence type="ECO:0000313" key="3">
    <source>
        <dbReference type="Proteomes" id="UP000033066"/>
    </source>
</evidence>
<protein>
    <recommendedName>
        <fullName evidence="1">Novel STAND NTPase 3 domain-containing protein</fullName>
    </recommendedName>
</protein>
<accession>A0A0E3WVM3</accession>
<dbReference type="PATRIC" id="fig|1434107.4.peg.1851"/>
<sequence>MVSRKKAGADPYILFLGAGASINSGCSNLMKIVDDVLKSHATKSDLDYWEDKIKEADQENKEFAEYLNEKINQEKRTYFFETWKKLGDSDRYLILKKHLLENKNPSEGYGHLVQLIRNGFIKMVFSTNLDNLLERALINAGLCQSENFVVIINNKDRPEVIVEQLNSPFIPLKIIKLHGSLESPKSYAFTQNEIFAFESKINSDISRFINQSLIIVGHSMQDRDVCTLFEKEGDEIYFVNPTTPPAESEGSKILSVRGKGEIIVGEDGHFDAFFRKLLMYAKYEEESNGSISFSESRVNASRLEVSDLENIVTHKSYIESDPSETFTFSSMNMEHRIIELYKSLENRSVVSDYLDRNVCKAKNFSPSIALFSSTNNYENMYQAINENKHVVLLCDAGVGKTTELKQLAYHCSRLRSYCPIFIPLNLYTNRRIKEYFPKNWEQIPEKELLVLLDGFDEIESKNINDAIREIEFFVREYPNVHIVVSCRTNFYKIETEEDEGLLNGFTSYILLNLENKEIKKYAKDKLDFKSTYFFDSIYEKDLYPLLKSPFYLKYLIELFTKNNDLPKSKAEIFKNLLELRIKLDIKHYRTTKELKNEKENVMKILEHIALAMECLGRNYIGNKELEDILPKPSSRELLKYCTTWVKQEVDNVTWQFEHNNFQEYLAAKKLSNYPIEVIKGLVSSGNEHEKISLSWLNTLSFLVALYSADDLKKWILSVQPELFVKFEYNTISKKERIQIFKEIFESYEEKEIWIPWGKFRIDELARFGQSDEIVHYLLKKIESGAHFTTIGTAIELLCKIKDIPTEYKDKVKDILIKRALETSYEGIVQNYALECLSVHKFDSKGIVDQIVPSLRRSKDDNIRSGLYRLLCNSDFLNDYVDIFLEGVDCAYSRKVFSSSELTYLKEGFNKANSPESIKKIVEFFRKKPENLENIYFNREIGFLDNAVQAYKKDPSILEPCLELFKALLIGHERQAQNFLCFFDNADLRLQVFQNIYLERNVEKDAFLILGALADMNCIEFYVNEYEDRRITDSEIWSLQNSLAFENKQLCPQFNRLIVEKFGERFALPPKKDYEKMRIQGVQRDIELIFNKDLFLGEISRIFKISKKEKLTRSELSHIKLENFEDNISELIIRLLYKIAGDKTITLEEAIENINGLKWDYFVIGKVYEMSIRDESISFTPEQKQYVSEWCLSHVHNVDFKKAISKTDKRITTDRTAILLWYFLRKFDISYPVNVLLDMISFDSFDLGTEFVGIEYLERRLSPKEMKTRILENLKEGIEYDFVLENHVIYCKSYRMKQILQFTPDIITDVNRAYSARKLALDITAEMSEDLYELEVILTKISDDFKWEILKILIDNNKDCEAFLLNTYNNGNENDKLQSSAYLMKSQNIKGLQFLIEWIKENEKYPWFIGESPLRSIHDFIFVPDLLRLLKMSYQEDISQDSFHSLHNDVLEALSRIAMDSERNFSEIKECIEDFIIENSSNIKDIKFLYSYLENLELKFYEARSKDINYVKAKFRELNITM</sequence>
<dbReference type="HOGENOM" id="CLU_004004_0_0_2"/>
<evidence type="ECO:0000259" key="1">
    <source>
        <dbReference type="Pfam" id="PF20720"/>
    </source>
</evidence>
<dbReference type="InterPro" id="IPR049050">
    <property type="entry name" value="nSTAND3"/>
</dbReference>
<dbReference type="PANTHER" id="PTHR24407">
    <property type="entry name" value="PROTEIN KINASE DOMAIN-CONTAINING PROTEIN"/>
    <property type="match status" value="1"/>
</dbReference>
<dbReference type="EMBL" id="CP009517">
    <property type="protein sequence ID" value="AKB82000.1"/>
    <property type="molecule type" value="Genomic_DNA"/>
</dbReference>
<organism evidence="2 3">
    <name type="scientific">Methanosarcina barkeri 3</name>
    <dbReference type="NCBI Taxonomy" id="1434107"/>
    <lineage>
        <taxon>Archaea</taxon>
        <taxon>Methanobacteriati</taxon>
        <taxon>Methanobacteriota</taxon>
        <taxon>Stenosarchaea group</taxon>
        <taxon>Methanomicrobia</taxon>
        <taxon>Methanosarcinales</taxon>
        <taxon>Methanosarcinaceae</taxon>
        <taxon>Methanosarcina</taxon>
    </lineage>
</organism>
<name>A0A0E3WVM3_METBA</name>
<dbReference type="SUPFAM" id="SSF52467">
    <property type="entry name" value="DHS-like NAD/FAD-binding domain"/>
    <property type="match status" value="1"/>
</dbReference>
<dbReference type="KEGG" id="mbak:MSBR3_1422"/>
<gene>
    <name evidence="2" type="ORF">MSBR3_1422</name>
</gene>
<reference evidence="2" key="1">
    <citation type="submission" date="2014-07" db="EMBL/GenBank/DDBJ databases">
        <title>Methanogenic archaea and the global carbon cycle.</title>
        <authorList>
            <person name="Henriksen J.R."/>
            <person name="Luke J."/>
            <person name="Reinhart S."/>
            <person name="Benedict M.N."/>
            <person name="Youngblut N.D."/>
            <person name="Metcalf M.E."/>
            <person name="Whitaker R.J."/>
            <person name="Metcalf W.W."/>
        </authorList>
    </citation>
    <scope>NUCLEOTIDE SEQUENCE [LARGE SCALE GENOMIC DNA]</scope>
    <source>
        <strain evidence="2">3</strain>
    </source>
</reference>
<dbReference type="Gene3D" id="3.40.50.300">
    <property type="entry name" value="P-loop containing nucleotide triphosphate hydrolases"/>
    <property type="match status" value="1"/>
</dbReference>
<dbReference type="InterPro" id="IPR027417">
    <property type="entry name" value="P-loop_NTPase"/>
</dbReference>
<dbReference type="Proteomes" id="UP000033066">
    <property type="component" value="Chromosome"/>
</dbReference>
<dbReference type="Pfam" id="PF20720">
    <property type="entry name" value="nSTAND3"/>
    <property type="match status" value="1"/>
</dbReference>
<dbReference type="SUPFAM" id="SSF52540">
    <property type="entry name" value="P-loop containing nucleoside triphosphate hydrolases"/>
    <property type="match status" value="1"/>
</dbReference>
<evidence type="ECO:0000313" key="2">
    <source>
        <dbReference type="EMBL" id="AKB82000.1"/>
    </source>
</evidence>